<keyword evidence="2" id="KW-1185">Reference proteome</keyword>
<dbReference type="AlphaFoldDB" id="A0A2W2BYU8"/>
<sequence length="62" mass="6312">MLHNSGISGAIGRLQRAKRDAAACQAAERGSRERGVEFDGGEVAFTDGQTVGAARAAKVAAP</sequence>
<organism evidence="1 2">
    <name type="scientific">Jiangella anatolica</name>
    <dbReference type="NCBI Taxonomy" id="2670374"/>
    <lineage>
        <taxon>Bacteria</taxon>
        <taxon>Bacillati</taxon>
        <taxon>Actinomycetota</taxon>
        <taxon>Actinomycetes</taxon>
        <taxon>Jiangellales</taxon>
        <taxon>Jiangellaceae</taxon>
        <taxon>Jiangella</taxon>
    </lineage>
</organism>
<accession>A0A2W2BYU8</accession>
<evidence type="ECO:0000313" key="2">
    <source>
        <dbReference type="Proteomes" id="UP000248764"/>
    </source>
</evidence>
<protein>
    <submittedName>
        <fullName evidence="1">Uncharacterized protein</fullName>
    </submittedName>
</protein>
<proteinExistence type="predicted"/>
<dbReference type="EMBL" id="POTW01000063">
    <property type="protein sequence ID" value="PZF81229.1"/>
    <property type="molecule type" value="Genomic_DNA"/>
</dbReference>
<comment type="caution">
    <text evidence="1">The sequence shown here is derived from an EMBL/GenBank/DDBJ whole genome shotgun (WGS) entry which is preliminary data.</text>
</comment>
<dbReference type="Proteomes" id="UP000248764">
    <property type="component" value="Unassembled WGS sequence"/>
</dbReference>
<evidence type="ECO:0000313" key="1">
    <source>
        <dbReference type="EMBL" id="PZF81229.1"/>
    </source>
</evidence>
<name>A0A2W2BYU8_9ACTN</name>
<reference evidence="1 2" key="1">
    <citation type="submission" date="2018-01" db="EMBL/GenBank/DDBJ databases">
        <title>Draft genome sequence of Jiangella sp. GTF31.</title>
        <authorList>
            <person name="Sahin N."/>
            <person name="Ay H."/>
            <person name="Saygin H."/>
        </authorList>
    </citation>
    <scope>NUCLEOTIDE SEQUENCE [LARGE SCALE GENOMIC DNA]</scope>
    <source>
        <strain evidence="1 2">GTF31</strain>
    </source>
</reference>
<gene>
    <name evidence="1" type="ORF">C1I92_22185</name>
</gene>